<evidence type="ECO:0000313" key="5">
    <source>
        <dbReference type="Proteomes" id="UP001357223"/>
    </source>
</evidence>
<dbReference type="NCBIfam" id="NF040982">
    <property type="entry name" value="ComGD"/>
    <property type="match status" value="1"/>
</dbReference>
<dbReference type="EMBL" id="CP137640">
    <property type="protein sequence ID" value="WVX82752.1"/>
    <property type="molecule type" value="Genomic_DNA"/>
</dbReference>
<evidence type="ECO:0000256" key="1">
    <source>
        <dbReference type="ARBA" id="ARBA00004241"/>
    </source>
</evidence>
<evidence type="ECO:0000256" key="3">
    <source>
        <dbReference type="SAM" id="Phobius"/>
    </source>
</evidence>
<keyword evidence="3" id="KW-0812">Transmembrane</keyword>
<keyword evidence="3" id="KW-0472">Membrane</keyword>
<keyword evidence="2" id="KW-0178">Competence</keyword>
<dbReference type="InterPro" id="IPR016785">
    <property type="entry name" value="ComGD"/>
</dbReference>
<keyword evidence="3" id="KW-1133">Transmembrane helix</keyword>
<evidence type="ECO:0000256" key="2">
    <source>
        <dbReference type="ARBA" id="ARBA00023287"/>
    </source>
</evidence>
<feature type="transmembrane region" description="Helical" evidence="3">
    <location>
        <begin position="6"/>
        <end position="30"/>
    </location>
</feature>
<comment type="subcellular location">
    <subcellularLocation>
        <location evidence="1">Cell surface</location>
    </subcellularLocation>
</comment>
<gene>
    <name evidence="4" type="primary">comGD</name>
    <name evidence="4" type="ORF">R4Z09_07150</name>
</gene>
<name>A0ABZ2CHA9_9BACI</name>
<protein>
    <submittedName>
        <fullName evidence="4">Competence type IV pilus minor pilin ComGD</fullName>
    </submittedName>
</protein>
<organism evidence="4 5">
    <name type="scientific">Niallia oryzisoli</name>
    <dbReference type="NCBI Taxonomy" id="1737571"/>
    <lineage>
        <taxon>Bacteria</taxon>
        <taxon>Bacillati</taxon>
        <taxon>Bacillota</taxon>
        <taxon>Bacilli</taxon>
        <taxon>Bacillales</taxon>
        <taxon>Bacillaceae</taxon>
        <taxon>Niallia</taxon>
    </lineage>
</organism>
<dbReference type="RefSeq" id="WP_338451647.1">
    <property type="nucleotide sequence ID" value="NZ_CP137640.1"/>
</dbReference>
<sequence length="151" mass="17806">MNNQQGFTLIEMLLVLSIFILISSISSILLRPQYLWYEKERFFSQFKADILYSQQYAISHQKQLLVYIYPKEKRYVVIEKLTDISVIDRIVPKSIEIEKGSLAVQGVPHMTFEISSNGKLNRFGTFYFLVDRERYKITFQIGAGRFYVVKE</sequence>
<dbReference type="PROSITE" id="PS00409">
    <property type="entry name" value="PROKAR_NTER_METHYL"/>
    <property type="match status" value="1"/>
</dbReference>
<dbReference type="PIRSF" id="PIRSF021292">
    <property type="entry name" value="Competence_ComGD"/>
    <property type="match status" value="1"/>
</dbReference>
<dbReference type="Proteomes" id="UP001357223">
    <property type="component" value="Chromosome"/>
</dbReference>
<dbReference type="Pfam" id="PF07963">
    <property type="entry name" value="N_methyl"/>
    <property type="match status" value="1"/>
</dbReference>
<keyword evidence="5" id="KW-1185">Reference proteome</keyword>
<dbReference type="InterPro" id="IPR012902">
    <property type="entry name" value="N_methyl_site"/>
</dbReference>
<proteinExistence type="predicted"/>
<reference evidence="4 5" key="1">
    <citation type="submission" date="2023-10" db="EMBL/GenBank/DDBJ databases">
        <title>Niallia locisalis sp.nov. isolated from a salt pond sample.</title>
        <authorList>
            <person name="Li X.-J."/>
            <person name="Dong L."/>
        </authorList>
    </citation>
    <scope>NUCLEOTIDE SEQUENCE [LARGE SCALE GENOMIC DNA]</scope>
    <source>
        <strain evidence="4 5">DSM 29761</strain>
    </source>
</reference>
<evidence type="ECO:0000313" key="4">
    <source>
        <dbReference type="EMBL" id="WVX82752.1"/>
    </source>
</evidence>
<accession>A0ABZ2CHA9</accession>
<dbReference type="NCBIfam" id="TIGR02532">
    <property type="entry name" value="IV_pilin_GFxxxE"/>
    <property type="match status" value="1"/>
</dbReference>